<dbReference type="GO" id="GO:0031267">
    <property type="term" value="F:small GTPase binding"/>
    <property type="evidence" value="ECO:0007669"/>
    <property type="project" value="TreeGrafter"/>
</dbReference>
<accession>A0A9D4VF82</accession>
<evidence type="ECO:0000256" key="3">
    <source>
        <dbReference type="ARBA" id="ARBA00022927"/>
    </source>
</evidence>
<keyword evidence="3" id="KW-0653">Protein transport</keyword>
<gene>
    <name evidence="4" type="ORF">GOP47_0000700</name>
</gene>
<keyword evidence="5" id="KW-1185">Reference proteome</keyword>
<evidence type="ECO:0000313" key="5">
    <source>
        <dbReference type="Proteomes" id="UP000886520"/>
    </source>
</evidence>
<reference evidence="4" key="1">
    <citation type="submission" date="2021-01" db="EMBL/GenBank/DDBJ databases">
        <title>Adiantum capillus-veneris genome.</title>
        <authorList>
            <person name="Fang Y."/>
            <person name="Liao Q."/>
        </authorList>
    </citation>
    <scope>NUCLEOTIDE SEQUENCE</scope>
    <source>
        <strain evidence="4">H3</strain>
        <tissue evidence="4">Leaf</tissue>
    </source>
</reference>
<evidence type="ECO:0008006" key="6">
    <source>
        <dbReference type="Google" id="ProtNLM"/>
    </source>
</evidence>
<evidence type="ECO:0000256" key="1">
    <source>
        <dbReference type="ARBA" id="ARBA00010307"/>
    </source>
</evidence>
<organism evidence="4 5">
    <name type="scientific">Adiantum capillus-veneris</name>
    <name type="common">Maidenhair fern</name>
    <dbReference type="NCBI Taxonomy" id="13818"/>
    <lineage>
        <taxon>Eukaryota</taxon>
        <taxon>Viridiplantae</taxon>
        <taxon>Streptophyta</taxon>
        <taxon>Embryophyta</taxon>
        <taxon>Tracheophyta</taxon>
        <taxon>Polypodiopsida</taxon>
        <taxon>Polypodiidae</taxon>
        <taxon>Polypodiales</taxon>
        <taxon>Pteridineae</taxon>
        <taxon>Pteridaceae</taxon>
        <taxon>Vittarioideae</taxon>
        <taxon>Adiantum</taxon>
    </lineage>
</organism>
<proteinExistence type="inferred from homology"/>
<dbReference type="EMBL" id="JABFUD020000001">
    <property type="protein sequence ID" value="KAI5084531.1"/>
    <property type="molecule type" value="Genomic_DNA"/>
</dbReference>
<comment type="similarity">
    <text evidence="1">Belongs to the MOG1 family.</text>
</comment>
<keyword evidence="2" id="KW-0813">Transport</keyword>
<dbReference type="InterPro" id="IPR007681">
    <property type="entry name" value="Mog1"/>
</dbReference>
<protein>
    <recommendedName>
        <fullName evidence="6">Ran guanine nucleotide release factor</fullName>
    </recommendedName>
</protein>
<name>A0A9D4VF82_ADICA</name>
<dbReference type="GO" id="GO:0005634">
    <property type="term" value="C:nucleus"/>
    <property type="evidence" value="ECO:0007669"/>
    <property type="project" value="TreeGrafter"/>
</dbReference>
<dbReference type="GO" id="GO:0006606">
    <property type="term" value="P:protein import into nucleus"/>
    <property type="evidence" value="ECO:0007669"/>
    <property type="project" value="TreeGrafter"/>
</dbReference>
<dbReference type="AlphaFoldDB" id="A0A9D4VF82"/>
<sequence>MNDTSPRALFNGAISCSFPSRLQDVSSIRDVPDNQEIYADPSRDESIIVEILEHEGSVADAQSAVWFLQDLSHEQDAGQSLVLEDVKELTLADTPLLGSQYVVNAAVGRMAVSKGRQGAEAQNLLRVYLANIRLPNVNTDILVTVNEPLLISEESESAKVVGAGVAVSAEAAGVMPASEIFHLVLATFKINDWGLFGN</sequence>
<dbReference type="Pfam" id="PF04603">
    <property type="entry name" value="Mog1"/>
    <property type="match status" value="1"/>
</dbReference>
<dbReference type="Proteomes" id="UP000886520">
    <property type="component" value="Chromosome 1"/>
</dbReference>
<dbReference type="InterPro" id="IPR016123">
    <property type="entry name" value="Mog1/PsbP_a/b/a-sand"/>
</dbReference>
<evidence type="ECO:0000313" key="4">
    <source>
        <dbReference type="EMBL" id="KAI5084531.1"/>
    </source>
</evidence>
<dbReference type="Gene3D" id="3.40.1000.10">
    <property type="entry name" value="Mog1/PsbP, alpha/beta/alpha sandwich"/>
    <property type="match status" value="1"/>
</dbReference>
<evidence type="ECO:0000256" key="2">
    <source>
        <dbReference type="ARBA" id="ARBA00022448"/>
    </source>
</evidence>
<dbReference type="PANTHER" id="PTHR15837:SF0">
    <property type="entry name" value="RAN GUANINE NUCLEOTIDE RELEASE FACTOR"/>
    <property type="match status" value="1"/>
</dbReference>
<dbReference type="OrthoDB" id="10255285at2759"/>
<comment type="caution">
    <text evidence="4">The sequence shown here is derived from an EMBL/GenBank/DDBJ whole genome shotgun (WGS) entry which is preliminary data.</text>
</comment>
<dbReference type="PANTHER" id="PTHR15837">
    <property type="entry name" value="RAN GUANINE NUCLEOTIDE RELEASE FACTOR"/>
    <property type="match status" value="1"/>
</dbReference>
<dbReference type="SUPFAM" id="SSF55724">
    <property type="entry name" value="Mog1p/PsbP-like"/>
    <property type="match status" value="1"/>
</dbReference>
<dbReference type="GO" id="GO:0005085">
    <property type="term" value="F:guanyl-nucleotide exchange factor activity"/>
    <property type="evidence" value="ECO:0007669"/>
    <property type="project" value="TreeGrafter"/>
</dbReference>